<dbReference type="SUPFAM" id="SSF52777">
    <property type="entry name" value="CoA-dependent acyltransferases"/>
    <property type="match status" value="1"/>
</dbReference>
<dbReference type="InterPro" id="IPR023213">
    <property type="entry name" value="CAT-like_dom_sf"/>
</dbReference>
<dbReference type="InterPro" id="IPR050743">
    <property type="entry name" value="2-oxoacid_DH_E2_comp"/>
</dbReference>
<dbReference type="Gene3D" id="3.30.559.10">
    <property type="entry name" value="Chloramphenicol acetyltransferase-like domain"/>
    <property type="match status" value="1"/>
</dbReference>
<keyword evidence="3" id="KW-0012">Acyltransferase</keyword>
<comment type="cofactor">
    <cofactor evidence="1">
        <name>(R)-lipoate</name>
        <dbReference type="ChEBI" id="CHEBI:83088"/>
    </cofactor>
</comment>
<dbReference type="Proteomes" id="UP000317155">
    <property type="component" value="Unassembled WGS sequence"/>
</dbReference>
<sequence>MSTPAPPELSRPNRISRAFWTLNHEMTAVYTVHFVREIDATALDRLRRETFEREGEKPSYTALVVKAAALALREFPYANRAILGPPFFRRMVQFRNMDITVAIERNVPQAEAVVLADTILEVDGKSPLDITRELQTVLTADPETHPRWKLFSGLLSRLPVCLSRWLIRAPRYLPEQWVKHRGNACFVNSPAKYGIDFVIADMIWPLTVMFGWVKDRPIAVNGQVEVRRTMPLTIIFDRRIMAGAPAAHFFNRLAEILENADRELR</sequence>
<dbReference type="RefSeq" id="WP_092056239.1">
    <property type="nucleotide sequence ID" value="NZ_FOJJ01000012.1"/>
</dbReference>
<dbReference type="Pfam" id="PF00198">
    <property type="entry name" value="2-oxoacid_dh"/>
    <property type="match status" value="2"/>
</dbReference>
<accession>A0A550JJG0</accession>
<comment type="caution">
    <text evidence="5">The sequence shown here is derived from an EMBL/GenBank/DDBJ whole genome shotgun (WGS) entry which is preliminary data.</text>
</comment>
<feature type="domain" description="2-oxoacid dehydrogenase acyltransferase catalytic" evidence="4">
    <location>
        <begin position="209"/>
        <end position="261"/>
    </location>
</feature>
<feature type="domain" description="2-oxoacid dehydrogenase acyltransferase catalytic" evidence="4">
    <location>
        <begin position="26"/>
        <end position="139"/>
    </location>
</feature>
<dbReference type="InterPro" id="IPR001078">
    <property type="entry name" value="2-oxoacid_DH_actylTfrase"/>
</dbReference>
<dbReference type="PANTHER" id="PTHR43178:SF5">
    <property type="entry name" value="LIPOAMIDE ACYLTRANSFERASE COMPONENT OF BRANCHED-CHAIN ALPHA-KETO ACID DEHYDROGENASE COMPLEX, MITOCHONDRIAL"/>
    <property type="match status" value="1"/>
</dbReference>
<dbReference type="EMBL" id="VJVV01000002">
    <property type="protein sequence ID" value="TRO83334.1"/>
    <property type="molecule type" value="Genomic_DNA"/>
</dbReference>
<evidence type="ECO:0000256" key="3">
    <source>
        <dbReference type="ARBA" id="ARBA00023315"/>
    </source>
</evidence>
<dbReference type="OrthoDB" id="8564721at2"/>
<dbReference type="GO" id="GO:0005737">
    <property type="term" value="C:cytoplasm"/>
    <property type="evidence" value="ECO:0007669"/>
    <property type="project" value="TreeGrafter"/>
</dbReference>
<name>A0A550JJG0_9BACT</name>
<organism evidence="5 6">
    <name type="scientific">Trichloromonas acetexigens</name>
    <dbReference type="NCBI Taxonomy" id="38815"/>
    <lineage>
        <taxon>Bacteria</taxon>
        <taxon>Pseudomonadati</taxon>
        <taxon>Thermodesulfobacteriota</taxon>
        <taxon>Desulfuromonadia</taxon>
        <taxon>Desulfuromonadales</taxon>
        <taxon>Trichloromonadaceae</taxon>
        <taxon>Trichloromonas</taxon>
    </lineage>
</organism>
<evidence type="ECO:0000256" key="1">
    <source>
        <dbReference type="ARBA" id="ARBA00001938"/>
    </source>
</evidence>
<dbReference type="PANTHER" id="PTHR43178">
    <property type="entry name" value="DIHYDROLIPOAMIDE ACETYLTRANSFERASE COMPONENT OF PYRUVATE DEHYDROGENASE COMPLEX"/>
    <property type="match status" value="1"/>
</dbReference>
<proteinExistence type="predicted"/>
<keyword evidence="6" id="KW-1185">Reference proteome</keyword>
<dbReference type="AlphaFoldDB" id="A0A550JJG0"/>
<evidence type="ECO:0000313" key="6">
    <source>
        <dbReference type="Proteomes" id="UP000317155"/>
    </source>
</evidence>
<protein>
    <submittedName>
        <fullName evidence="5">2-oxo acid dehydrogenase subunit E2</fullName>
    </submittedName>
</protein>
<evidence type="ECO:0000313" key="5">
    <source>
        <dbReference type="EMBL" id="TRO83334.1"/>
    </source>
</evidence>
<dbReference type="GO" id="GO:0031405">
    <property type="term" value="F:lipoic acid binding"/>
    <property type="evidence" value="ECO:0007669"/>
    <property type="project" value="TreeGrafter"/>
</dbReference>
<evidence type="ECO:0000256" key="2">
    <source>
        <dbReference type="ARBA" id="ARBA00022679"/>
    </source>
</evidence>
<keyword evidence="2" id="KW-0808">Transferase</keyword>
<gene>
    <name evidence="5" type="ORF">FL622_04420</name>
</gene>
<reference evidence="5 6" key="1">
    <citation type="submission" date="2019-07" db="EMBL/GenBank/DDBJ databases">
        <title>Insights of Desulfuromonas acetexigens electromicrobiology.</title>
        <authorList>
            <person name="Katuri K."/>
            <person name="Sapireddy V."/>
            <person name="Shaw D.R."/>
            <person name="Saikaly P."/>
        </authorList>
    </citation>
    <scope>NUCLEOTIDE SEQUENCE [LARGE SCALE GENOMIC DNA]</scope>
    <source>
        <strain evidence="5 6">2873</strain>
    </source>
</reference>
<evidence type="ECO:0000259" key="4">
    <source>
        <dbReference type="Pfam" id="PF00198"/>
    </source>
</evidence>
<dbReference type="GO" id="GO:0016407">
    <property type="term" value="F:acetyltransferase activity"/>
    <property type="evidence" value="ECO:0007669"/>
    <property type="project" value="TreeGrafter"/>
</dbReference>